<comment type="caution">
    <text evidence="2">The sequence shown here is derived from an EMBL/GenBank/DDBJ whole genome shotgun (WGS) entry which is preliminary data.</text>
</comment>
<evidence type="ECO:0008006" key="4">
    <source>
        <dbReference type="Google" id="ProtNLM"/>
    </source>
</evidence>
<evidence type="ECO:0000313" key="3">
    <source>
        <dbReference type="Proteomes" id="UP001182355"/>
    </source>
</evidence>
<feature type="chain" id="PRO_5042059625" description="Lipoprotein" evidence="1">
    <location>
        <begin position="19"/>
        <end position="116"/>
    </location>
</feature>
<dbReference type="EMBL" id="ABNAVX010000009">
    <property type="protein sequence ID" value="ELI8102411.1"/>
    <property type="molecule type" value="Genomic_DNA"/>
</dbReference>
<evidence type="ECO:0000313" key="2">
    <source>
        <dbReference type="EMBL" id="ELI8102411.1"/>
    </source>
</evidence>
<reference evidence="2" key="1">
    <citation type="submission" date="2023-02" db="EMBL/GenBank/DDBJ databases">
        <authorList>
            <person name="Ashton P.M."/>
            <person name="Dallman T."/>
            <person name="Nair S."/>
            <person name="De Pinna E."/>
            <person name="Peters T."/>
            <person name="Grant K."/>
        </authorList>
    </citation>
    <scope>NUCLEOTIDE SEQUENCE</scope>
    <source>
        <strain evidence="2">01103883</strain>
    </source>
</reference>
<name>A0AAD2Z4W8_YEREN</name>
<dbReference type="RefSeq" id="WP_019079568.1">
    <property type="nucleotide sequence ID" value="NZ_CHYV01000002.1"/>
</dbReference>
<protein>
    <recommendedName>
        <fullName evidence="4">Lipoprotein</fullName>
    </recommendedName>
</protein>
<proteinExistence type="predicted"/>
<evidence type="ECO:0000256" key="1">
    <source>
        <dbReference type="SAM" id="SignalP"/>
    </source>
</evidence>
<feature type="signal peptide" evidence="1">
    <location>
        <begin position="1"/>
        <end position="18"/>
    </location>
</feature>
<gene>
    <name evidence="2" type="ORF">RSF11_002111</name>
</gene>
<accession>A0AAD2Z4W8</accession>
<keyword evidence="1" id="KW-0732">Signal</keyword>
<dbReference type="Proteomes" id="UP001182355">
    <property type="component" value="Unassembled WGS sequence"/>
</dbReference>
<sequence length="116" mass="12717">MNLRIISLVFLVCFGANASDLEKTAESLSKCIFSYADTQAGTSAPTADISSKAFGHCDDELNKYHDSIGPDASQWEELDDNQKQAITTIRDQAIVKVRESLTNNIGEYIAKKRNGS</sequence>
<organism evidence="2 3">
    <name type="scientific">Yersinia enterocolitica</name>
    <dbReference type="NCBI Taxonomy" id="630"/>
    <lineage>
        <taxon>Bacteria</taxon>
        <taxon>Pseudomonadati</taxon>
        <taxon>Pseudomonadota</taxon>
        <taxon>Gammaproteobacteria</taxon>
        <taxon>Enterobacterales</taxon>
        <taxon>Yersiniaceae</taxon>
        <taxon>Yersinia</taxon>
    </lineage>
</organism>
<dbReference type="AlphaFoldDB" id="A0AAD2Z4W8"/>